<feature type="chain" id="PRO_5012342427" evidence="6">
    <location>
        <begin position="19"/>
        <end position="535"/>
    </location>
</feature>
<evidence type="ECO:0000256" key="5">
    <source>
        <dbReference type="ARBA" id="ARBA00023237"/>
    </source>
</evidence>
<dbReference type="STRING" id="228959.SAMN05421797_10143"/>
<dbReference type="InterPro" id="IPR011990">
    <property type="entry name" value="TPR-like_helical_dom_sf"/>
</dbReference>
<dbReference type="PROSITE" id="PS51257">
    <property type="entry name" value="PROKAR_LIPOPROTEIN"/>
    <property type="match status" value="1"/>
</dbReference>
<keyword evidence="4" id="KW-0472">Membrane</keyword>
<evidence type="ECO:0000313" key="8">
    <source>
        <dbReference type="EMBL" id="SIP92838.1"/>
    </source>
</evidence>
<dbReference type="Gene3D" id="1.25.40.390">
    <property type="match status" value="1"/>
</dbReference>
<keyword evidence="5" id="KW-0998">Cell outer membrane</keyword>
<feature type="signal peptide" evidence="6">
    <location>
        <begin position="1"/>
        <end position="18"/>
    </location>
</feature>
<dbReference type="InterPro" id="IPR012944">
    <property type="entry name" value="SusD_RagB_dom"/>
</dbReference>
<gene>
    <name evidence="8" type="ORF">SAMN05421797_10143</name>
</gene>
<keyword evidence="9" id="KW-1185">Reference proteome</keyword>
<dbReference type="RefSeq" id="WP_076546321.1">
    <property type="nucleotide sequence ID" value="NZ_FTMA01000001.1"/>
</dbReference>
<protein>
    <submittedName>
        <fullName evidence="8">Starch-binding associating with outer membrane</fullName>
    </submittedName>
</protein>
<evidence type="ECO:0000313" key="9">
    <source>
        <dbReference type="Proteomes" id="UP000186953"/>
    </source>
</evidence>
<keyword evidence="3 6" id="KW-0732">Signal</keyword>
<dbReference type="SUPFAM" id="SSF48452">
    <property type="entry name" value="TPR-like"/>
    <property type="match status" value="1"/>
</dbReference>
<evidence type="ECO:0000256" key="2">
    <source>
        <dbReference type="ARBA" id="ARBA00006275"/>
    </source>
</evidence>
<comment type="subcellular location">
    <subcellularLocation>
        <location evidence="1">Cell outer membrane</location>
    </subcellularLocation>
</comment>
<name>A0A1N6NL05_9FLAO</name>
<dbReference type="Pfam" id="PF07980">
    <property type="entry name" value="SusD_RagB"/>
    <property type="match status" value="1"/>
</dbReference>
<organism evidence="8 9">
    <name type="scientific">Maribacter ulvicola</name>
    <dbReference type="NCBI Taxonomy" id="228959"/>
    <lineage>
        <taxon>Bacteria</taxon>
        <taxon>Pseudomonadati</taxon>
        <taxon>Bacteroidota</taxon>
        <taxon>Flavobacteriia</taxon>
        <taxon>Flavobacteriales</taxon>
        <taxon>Flavobacteriaceae</taxon>
        <taxon>Maribacter</taxon>
    </lineage>
</organism>
<reference evidence="9" key="1">
    <citation type="submission" date="2017-01" db="EMBL/GenBank/DDBJ databases">
        <authorList>
            <person name="Varghese N."/>
            <person name="Submissions S."/>
        </authorList>
    </citation>
    <scope>NUCLEOTIDE SEQUENCE [LARGE SCALE GENOMIC DNA]</scope>
    <source>
        <strain evidence="9">DSM 15366</strain>
    </source>
</reference>
<proteinExistence type="inferred from homology"/>
<accession>A0A1N6NL05</accession>
<dbReference type="AlphaFoldDB" id="A0A1N6NL05"/>
<evidence type="ECO:0000256" key="6">
    <source>
        <dbReference type="SAM" id="SignalP"/>
    </source>
</evidence>
<evidence type="ECO:0000256" key="4">
    <source>
        <dbReference type="ARBA" id="ARBA00023136"/>
    </source>
</evidence>
<dbReference type="EMBL" id="FTMA01000001">
    <property type="protein sequence ID" value="SIP92838.1"/>
    <property type="molecule type" value="Genomic_DNA"/>
</dbReference>
<feature type="domain" description="RagB/SusD" evidence="7">
    <location>
        <begin position="270"/>
        <end position="535"/>
    </location>
</feature>
<evidence type="ECO:0000256" key="3">
    <source>
        <dbReference type="ARBA" id="ARBA00022729"/>
    </source>
</evidence>
<dbReference type="OrthoDB" id="5694214at2"/>
<dbReference type="Proteomes" id="UP000186953">
    <property type="component" value="Unassembled WGS sequence"/>
</dbReference>
<evidence type="ECO:0000256" key="1">
    <source>
        <dbReference type="ARBA" id="ARBA00004442"/>
    </source>
</evidence>
<dbReference type="GO" id="GO:0009279">
    <property type="term" value="C:cell outer membrane"/>
    <property type="evidence" value="ECO:0007669"/>
    <property type="project" value="UniProtKB-SubCell"/>
</dbReference>
<sequence>MRKNKYKFLLAASALVIASCTNLEVSETDSIITPTNADGTTFNGVENTESALDEAYNRIRSYWDTQENQYALSEVTTDEFIIPTRGTDWGDNGLWRVLHQHSWTFEHQFINNTWNNWNTLQLLATEIIDPKSSASVQQIAEAKFIRAYAQWYILDFWGIVPVRDLSLPPSVLPEVLDSQTAMENIIADLNAAISDLPSVSPGADTERANKAVARFMLAKVLLNKHIYTNSGSAATADMDQVISLVDAITDEGYALQEGYFDLFRNQANNETIFSTPASNGSRIWNTLHYNLANEVGEGGGWNGFSTLAEFYDLFEGDENLNTPGSGQEERRGAVPLKALDAGAEGTTDANNDGFADKTNVGFGFLIGQQYAVDGTALNDRNGAPLDFKRDFTDASGQLNLQNNSETTGIRVLKYHPRYGDFVPHQVLFRYADAYLMKAEAMMRNGSDITSMVNELRTLRGATALAAVTEADLLAERGRELYAEGWRRNDLIRFGQYTRDWVFKESTSVGNETKHLFPIPAAQLITNPNLVQNPGY</sequence>
<comment type="similarity">
    <text evidence="2">Belongs to the SusD family.</text>
</comment>
<evidence type="ECO:0000259" key="7">
    <source>
        <dbReference type="Pfam" id="PF07980"/>
    </source>
</evidence>